<organism evidence="4 5">
    <name type="scientific">Gluconobacter thailandicus NBRC 3257</name>
    <dbReference type="NCBI Taxonomy" id="1381097"/>
    <lineage>
        <taxon>Bacteria</taxon>
        <taxon>Pseudomonadati</taxon>
        <taxon>Pseudomonadota</taxon>
        <taxon>Alphaproteobacteria</taxon>
        <taxon>Acetobacterales</taxon>
        <taxon>Acetobacteraceae</taxon>
        <taxon>Gluconobacter</taxon>
    </lineage>
</organism>
<evidence type="ECO:0000259" key="3">
    <source>
        <dbReference type="Pfam" id="PF02525"/>
    </source>
</evidence>
<accession>A0ABQ0J1G8</accession>
<evidence type="ECO:0000256" key="1">
    <source>
        <dbReference type="ARBA" id="ARBA00006252"/>
    </source>
</evidence>
<dbReference type="PANTHER" id="PTHR10204:SF34">
    <property type="entry name" value="NAD(P)H DEHYDROGENASE [QUINONE] 1 ISOFORM 1"/>
    <property type="match status" value="1"/>
</dbReference>
<keyword evidence="2" id="KW-0560">Oxidoreductase</keyword>
<protein>
    <submittedName>
        <fullName evidence="4">NAD(P)H dehydrogenase (Quinone)</fullName>
    </submittedName>
</protein>
<dbReference type="PANTHER" id="PTHR10204">
    <property type="entry name" value="NAD P H OXIDOREDUCTASE-RELATED"/>
    <property type="match status" value="1"/>
</dbReference>
<dbReference type="InterPro" id="IPR029039">
    <property type="entry name" value="Flavoprotein-like_sf"/>
</dbReference>
<evidence type="ECO:0000313" key="4">
    <source>
        <dbReference type="EMBL" id="GAD28274.1"/>
    </source>
</evidence>
<dbReference type="Proteomes" id="UP000018209">
    <property type="component" value="Unassembled WGS sequence"/>
</dbReference>
<dbReference type="Pfam" id="PF02525">
    <property type="entry name" value="Flavodoxin_2"/>
    <property type="match status" value="1"/>
</dbReference>
<name>A0ABQ0J1G8_GLUTH</name>
<dbReference type="InterPro" id="IPR051545">
    <property type="entry name" value="NAD(P)H_dehydrogenase_qn"/>
</dbReference>
<comment type="caution">
    <text evidence="4">The sequence shown here is derived from an EMBL/GenBank/DDBJ whole genome shotgun (WGS) entry which is preliminary data.</text>
</comment>
<sequence>MTKGVAHKRAYGRVYRARRLAHEKADAEKIMNVLIVLAHPEPQSFNHGLAQTAARSFCLQGHDVRISDLYAQKFNPVEQPDHFLTRKDPSRFDAQTEQRFSAEQKTLPEDVCREVENILWADTVIFQFPLWWFGLPAILKGWMDRVFVYGALYSGSRRRHTGVCRGKRAVFSVTAGSPMEACAYNGQEGDTSLILWPAHYALHYVGFSVLEPRIIMGVRGGISQDDAREQTQYLDSQMTAHRDWAEGIHGVPEIQFNGASDWDEHRKLKPEAPVYSPFIRHQEKLRSN</sequence>
<comment type="similarity">
    <text evidence="1">Belongs to the NAD(P)H dehydrogenase (quinone) family.</text>
</comment>
<dbReference type="InterPro" id="IPR003680">
    <property type="entry name" value="Flavodoxin_fold"/>
</dbReference>
<feature type="domain" description="Flavodoxin-like fold" evidence="3">
    <location>
        <begin position="31"/>
        <end position="230"/>
    </location>
</feature>
<gene>
    <name evidence="4" type="ORF">NBRC3257_3273</name>
</gene>
<dbReference type="SUPFAM" id="SSF52218">
    <property type="entry name" value="Flavoproteins"/>
    <property type="match status" value="1"/>
</dbReference>
<dbReference type="Gene3D" id="3.40.50.360">
    <property type="match status" value="1"/>
</dbReference>
<dbReference type="EMBL" id="BASM01000063">
    <property type="protein sequence ID" value="GAD28274.1"/>
    <property type="molecule type" value="Genomic_DNA"/>
</dbReference>
<keyword evidence="5" id="KW-1185">Reference proteome</keyword>
<evidence type="ECO:0000256" key="2">
    <source>
        <dbReference type="ARBA" id="ARBA00023002"/>
    </source>
</evidence>
<proteinExistence type="inferred from homology"/>
<evidence type="ECO:0000313" key="5">
    <source>
        <dbReference type="Proteomes" id="UP000018209"/>
    </source>
</evidence>
<dbReference type="RefSeq" id="WP_007284633.1">
    <property type="nucleotide sequence ID" value="NZ_BASM01000063.1"/>
</dbReference>
<reference evidence="4 5" key="1">
    <citation type="submission" date="2013-08" db="EMBL/GenBank/DDBJ databases">
        <title>Gluconobacter thailandicus NBRC 3257 whole genome sequence.</title>
        <authorList>
            <person name="Matsutani M."/>
            <person name="Yakushi T."/>
            <person name="Matsushita K."/>
        </authorList>
    </citation>
    <scope>NUCLEOTIDE SEQUENCE [LARGE SCALE GENOMIC DNA]</scope>
    <source>
        <strain evidence="4 5">NBRC 3257</strain>
    </source>
</reference>